<dbReference type="EMBL" id="VSWC01000027">
    <property type="protein sequence ID" value="KAA1110767.1"/>
    <property type="molecule type" value="Genomic_DNA"/>
</dbReference>
<proteinExistence type="predicted"/>
<protein>
    <submittedName>
        <fullName evidence="2">Uncharacterized protein</fullName>
    </submittedName>
</protein>
<comment type="caution">
    <text evidence="2">The sequence shown here is derived from an EMBL/GenBank/DDBJ whole genome shotgun (WGS) entry which is preliminary data.</text>
</comment>
<evidence type="ECO:0000313" key="2">
    <source>
        <dbReference type="EMBL" id="KAA1110767.1"/>
    </source>
</evidence>
<dbReference type="Proteomes" id="UP000325313">
    <property type="component" value="Unassembled WGS sequence"/>
</dbReference>
<reference evidence="4 5" key="1">
    <citation type="submission" date="2019-05" db="EMBL/GenBank/DDBJ databases">
        <title>Emergence of the Ug99 lineage of the wheat stem rust pathogen through somatic hybridization.</title>
        <authorList>
            <person name="Li F."/>
            <person name="Upadhyaya N.M."/>
            <person name="Sperschneider J."/>
            <person name="Matny O."/>
            <person name="Nguyen-Phuc H."/>
            <person name="Mago R."/>
            <person name="Raley C."/>
            <person name="Miller M.E."/>
            <person name="Silverstein K.A.T."/>
            <person name="Henningsen E."/>
            <person name="Hirsch C.D."/>
            <person name="Visser B."/>
            <person name="Pretorius Z.A."/>
            <person name="Steffenson B.J."/>
            <person name="Schwessinger B."/>
            <person name="Dodds P.N."/>
            <person name="Figueroa M."/>
        </authorList>
    </citation>
    <scope>NUCLEOTIDE SEQUENCE [LARGE SCALE GENOMIC DNA]</scope>
    <source>
        <strain evidence="2">21-0</strain>
        <strain evidence="3 5">Ug99</strain>
    </source>
</reference>
<sequence length="99" mass="11128">MTGADTASSDPISPKSQLTHRTQSLRLQAAKADFPSIPYPRVPLRNVKRPTHCANFPVMKRYVDKRPTDKIVGKSKRPSNNMSKKKTIEVINLVSLKEL</sequence>
<feature type="region of interest" description="Disordered" evidence="1">
    <location>
        <begin position="1"/>
        <end position="20"/>
    </location>
</feature>
<gene>
    <name evidence="2" type="ORF">PGT21_031294</name>
    <name evidence="3" type="ORF">PGTUg99_036954</name>
</gene>
<name>A0A5B0QC24_PUCGR</name>
<keyword evidence="4" id="KW-1185">Reference proteome</keyword>
<evidence type="ECO:0000313" key="5">
    <source>
        <dbReference type="Proteomes" id="UP000325313"/>
    </source>
</evidence>
<evidence type="ECO:0000313" key="3">
    <source>
        <dbReference type="EMBL" id="KAA1139170.1"/>
    </source>
</evidence>
<evidence type="ECO:0000313" key="4">
    <source>
        <dbReference type="Proteomes" id="UP000324748"/>
    </source>
</evidence>
<dbReference type="AlphaFoldDB" id="A0A5B0QC24"/>
<evidence type="ECO:0000256" key="1">
    <source>
        <dbReference type="SAM" id="MobiDB-lite"/>
    </source>
</evidence>
<dbReference type="Proteomes" id="UP000324748">
    <property type="component" value="Unassembled WGS sequence"/>
</dbReference>
<organism evidence="2 4">
    <name type="scientific">Puccinia graminis f. sp. tritici</name>
    <dbReference type="NCBI Taxonomy" id="56615"/>
    <lineage>
        <taxon>Eukaryota</taxon>
        <taxon>Fungi</taxon>
        <taxon>Dikarya</taxon>
        <taxon>Basidiomycota</taxon>
        <taxon>Pucciniomycotina</taxon>
        <taxon>Pucciniomycetes</taxon>
        <taxon>Pucciniales</taxon>
        <taxon>Pucciniaceae</taxon>
        <taxon>Puccinia</taxon>
    </lineage>
</organism>
<dbReference type="EMBL" id="VDEP01000001">
    <property type="protein sequence ID" value="KAA1139170.1"/>
    <property type="molecule type" value="Genomic_DNA"/>
</dbReference>
<accession>A0A5B0QC24</accession>